<name>A0A816B9Q7_9BILA</name>
<dbReference type="AlphaFoldDB" id="A0A816B9Q7"/>
<dbReference type="GO" id="GO:0005634">
    <property type="term" value="C:nucleus"/>
    <property type="evidence" value="ECO:0007669"/>
    <property type="project" value="TreeGrafter"/>
</dbReference>
<evidence type="ECO:0000313" key="5">
    <source>
        <dbReference type="Proteomes" id="UP000663855"/>
    </source>
</evidence>
<dbReference type="Proteomes" id="UP000663855">
    <property type="component" value="Unassembled WGS sequence"/>
</dbReference>
<dbReference type="Pfam" id="PF13516">
    <property type="entry name" value="LRR_6"/>
    <property type="match status" value="7"/>
</dbReference>
<evidence type="ECO:0000313" key="4">
    <source>
        <dbReference type="EMBL" id="CAF1608052.1"/>
    </source>
</evidence>
<dbReference type="PANTHER" id="PTHR24113:SF12">
    <property type="entry name" value="RAN GTPASE-ACTIVATING PROTEIN 1"/>
    <property type="match status" value="1"/>
</dbReference>
<dbReference type="InterPro" id="IPR001611">
    <property type="entry name" value="Leu-rich_rpt"/>
</dbReference>
<dbReference type="GO" id="GO:0048471">
    <property type="term" value="C:perinuclear region of cytoplasm"/>
    <property type="evidence" value="ECO:0007669"/>
    <property type="project" value="TreeGrafter"/>
</dbReference>
<gene>
    <name evidence="4" type="ORF">CJN711_LOCUS36136</name>
</gene>
<evidence type="ECO:0000256" key="2">
    <source>
        <dbReference type="ARBA" id="ARBA00022614"/>
    </source>
</evidence>
<evidence type="ECO:0000256" key="1">
    <source>
        <dbReference type="ARBA" id="ARBA00022468"/>
    </source>
</evidence>
<dbReference type="Gene3D" id="3.80.10.10">
    <property type="entry name" value="Ribonuclease Inhibitor"/>
    <property type="match status" value="1"/>
</dbReference>
<dbReference type="InterPro" id="IPR032675">
    <property type="entry name" value="LRR_dom_sf"/>
</dbReference>
<dbReference type="GO" id="GO:0031267">
    <property type="term" value="F:small GTPase binding"/>
    <property type="evidence" value="ECO:0007669"/>
    <property type="project" value="TreeGrafter"/>
</dbReference>
<dbReference type="InterPro" id="IPR027038">
    <property type="entry name" value="RanGap"/>
</dbReference>
<dbReference type="EMBL" id="CAJNOV010017482">
    <property type="protein sequence ID" value="CAF1608052.1"/>
    <property type="molecule type" value="Genomic_DNA"/>
</dbReference>
<keyword evidence="2" id="KW-0433">Leucine-rich repeat</keyword>
<proteinExistence type="predicted"/>
<accession>A0A816B9Q7</accession>
<sequence length="344" mass="38137">MLDLTANRIKTWNQQEIADLFAMNSNLRTLDLTANGHDDNLLVETEARIRGMTVDCTTIDFRCCRLDDEAMELLCQALVNNKSITTLDLRSNQIGETGAQHLARGLHESTIHKLLLGHNRLGDKGLKHLAGFLASSITLEVLDLSDNDIGEIGMRLLPSLSYKGHCAALDLTGNHIGVAGIRFLGDSGISRSLRILALGNNSIGDDGIISIGSFLWRSELWLLDVQSNGITGKGAFEFTRCLTGNRSLLRLSLKHNCIQDEGAREITRAIENRQTPLYIDIVESASTEQTVVEDQPEHNEVTNEQAYSRLQNESNKENMEKLRRALLGGSPLTGVFDRRDFPWS</sequence>
<reference evidence="4" key="1">
    <citation type="submission" date="2021-02" db="EMBL/GenBank/DDBJ databases">
        <authorList>
            <person name="Nowell W R."/>
        </authorList>
    </citation>
    <scope>NUCLEOTIDE SEQUENCE</scope>
</reference>
<dbReference type="SUPFAM" id="SSF52047">
    <property type="entry name" value="RNI-like"/>
    <property type="match status" value="1"/>
</dbReference>
<dbReference type="SMART" id="SM00368">
    <property type="entry name" value="LRR_RI"/>
    <property type="match status" value="5"/>
</dbReference>
<dbReference type="GO" id="GO:0005829">
    <property type="term" value="C:cytosol"/>
    <property type="evidence" value="ECO:0007669"/>
    <property type="project" value="TreeGrafter"/>
</dbReference>
<dbReference type="GO" id="GO:0006913">
    <property type="term" value="P:nucleocytoplasmic transport"/>
    <property type="evidence" value="ECO:0007669"/>
    <property type="project" value="TreeGrafter"/>
</dbReference>
<organism evidence="4 5">
    <name type="scientific">Rotaria magnacalcarata</name>
    <dbReference type="NCBI Taxonomy" id="392030"/>
    <lineage>
        <taxon>Eukaryota</taxon>
        <taxon>Metazoa</taxon>
        <taxon>Spiralia</taxon>
        <taxon>Gnathifera</taxon>
        <taxon>Rotifera</taxon>
        <taxon>Eurotatoria</taxon>
        <taxon>Bdelloidea</taxon>
        <taxon>Philodinida</taxon>
        <taxon>Philodinidae</taxon>
        <taxon>Rotaria</taxon>
    </lineage>
</organism>
<evidence type="ECO:0000256" key="3">
    <source>
        <dbReference type="ARBA" id="ARBA00022737"/>
    </source>
</evidence>
<dbReference type="PANTHER" id="PTHR24113">
    <property type="entry name" value="RAN GTPASE-ACTIVATING PROTEIN 1"/>
    <property type="match status" value="1"/>
</dbReference>
<keyword evidence="3" id="KW-0677">Repeat</keyword>
<dbReference type="GO" id="GO:0005096">
    <property type="term" value="F:GTPase activator activity"/>
    <property type="evidence" value="ECO:0007669"/>
    <property type="project" value="UniProtKB-KW"/>
</dbReference>
<keyword evidence="1" id="KW-0343">GTPase activation</keyword>
<protein>
    <submittedName>
        <fullName evidence="4">Uncharacterized protein</fullName>
    </submittedName>
</protein>
<comment type="caution">
    <text evidence="4">The sequence shown here is derived from an EMBL/GenBank/DDBJ whole genome shotgun (WGS) entry which is preliminary data.</text>
</comment>